<gene>
    <name evidence="9" type="ORF">MCOR_42662</name>
</gene>
<sequence length="601" mass="66292">MNTTTQLIDLNYTDGSNTVFSYQIIQIIPDDLPGDIKVVVYVQDENDNSPRFTAGPGIFDHATSKVSRFSAGPVLTLGVSDTTSVGDLVATLKVSRFSAGPVLTLGVSDTTSVGDLVATLKAEDVDIDDIIQYQITGGQDKDSFSIEKYKGKIYSRINVDTGKTYTVIVTAGDGKFSTDITVKFLVISSSDKVVLTIPITLPEFESKSTTILSNISHIVGFKVELEKSGVHVDSKTHLDWSKTDIYFHGINETGGFILPQHTSFRIIHEKSKEIASLFSPPEIKVITYHTPLVPHKMSEAEIALLTIGVVILVSSLLSLIAANYTWKQFKRSHKTAKDKHWELNSINSSHANGSVVMRQNDDGYINPAFTETRFTEREEQLPATNVIESETIRRKREYESQEVVLDLPLEPIDAGLQPPAVDGAREMSLNGYDSGLENEIDSTSSASGNAEDAQQDKEIRIETVVEGQDKGDIELSEEAGPSQGQNVFTFDMETGDTDDDIDDDEVEDSGVKRRKSSKKKFSRDLKVFPSKIETSDTDTDDNPDQSSSQKHLSRKTDSEPVGNQDQESGEIILTKEDSNSDQIHNVKPETLLDQTEQINRK</sequence>
<feature type="compositionally biased region" description="Polar residues" evidence="6">
    <location>
        <begin position="592"/>
        <end position="601"/>
    </location>
</feature>
<feature type="region of interest" description="Disordered" evidence="6">
    <location>
        <begin position="416"/>
        <end position="459"/>
    </location>
</feature>
<dbReference type="PANTHER" id="PTHR24027">
    <property type="entry name" value="CADHERIN-23"/>
    <property type="match status" value="1"/>
</dbReference>
<keyword evidence="4 7" id="KW-0472">Membrane</keyword>
<organism evidence="9 10">
    <name type="scientific">Mytilus coruscus</name>
    <name type="common">Sea mussel</name>
    <dbReference type="NCBI Taxonomy" id="42192"/>
    <lineage>
        <taxon>Eukaryota</taxon>
        <taxon>Metazoa</taxon>
        <taxon>Spiralia</taxon>
        <taxon>Lophotrochozoa</taxon>
        <taxon>Mollusca</taxon>
        <taxon>Bivalvia</taxon>
        <taxon>Autobranchia</taxon>
        <taxon>Pteriomorphia</taxon>
        <taxon>Mytilida</taxon>
        <taxon>Mytiloidea</taxon>
        <taxon>Mytilidae</taxon>
        <taxon>Mytilinae</taxon>
        <taxon>Mytilus</taxon>
    </lineage>
</organism>
<dbReference type="CDD" id="cd11304">
    <property type="entry name" value="Cadherin_repeat"/>
    <property type="match status" value="1"/>
</dbReference>
<dbReference type="OrthoDB" id="6252479at2759"/>
<evidence type="ECO:0000313" key="9">
    <source>
        <dbReference type="EMBL" id="CAC5409361.1"/>
    </source>
</evidence>
<dbReference type="Gene3D" id="2.60.40.60">
    <property type="entry name" value="Cadherins"/>
    <property type="match status" value="1"/>
</dbReference>
<reference evidence="9 10" key="1">
    <citation type="submission" date="2020-06" db="EMBL/GenBank/DDBJ databases">
        <authorList>
            <person name="Li R."/>
            <person name="Bekaert M."/>
        </authorList>
    </citation>
    <scope>NUCLEOTIDE SEQUENCE [LARGE SCALE GENOMIC DNA]</scope>
    <source>
        <strain evidence="10">wild</strain>
    </source>
</reference>
<keyword evidence="2" id="KW-0677">Repeat</keyword>
<dbReference type="GO" id="GO:0007156">
    <property type="term" value="P:homophilic cell adhesion via plasma membrane adhesion molecules"/>
    <property type="evidence" value="ECO:0007669"/>
    <property type="project" value="InterPro"/>
</dbReference>
<dbReference type="GO" id="GO:0008013">
    <property type="term" value="F:beta-catenin binding"/>
    <property type="evidence" value="ECO:0007669"/>
    <property type="project" value="TreeGrafter"/>
</dbReference>
<evidence type="ECO:0000256" key="4">
    <source>
        <dbReference type="ARBA" id="ARBA00023136"/>
    </source>
</evidence>
<keyword evidence="3 5" id="KW-0106">Calcium</keyword>
<evidence type="ECO:0000256" key="3">
    <source>
        <dbReference type="ARBA" id="ARBA00022837"/>
    </source>
</evidence>
<feature type="transmembrane region" description="Helical" evidence="7">
    <location>
        <begin position="302"/>
        <end position="324"/>
    </location>
</feature>
<dbReference type="InterPro" id="IPR002126">
    <property type="entry name" value="Cadherin-like_dom"/>
</dbReference>
<dbReference type="GO" id="GO:0016477">
    <property type="term" value="P:cell migration"/>
    <property type="evidence" value="ECO:0007669"/>
    <property type="project" value="TreeGrafter"/>
</dbReference>
<dbReference type="PROSITE" id="PS00232">
    <property type="entry name" value="CADHERIN_1"/>
    <property type="match status" value="1"/>
</dbReference>
<feature type="domain" description="Cadherin" evidence="8">
    <location>
        <begin position="99"/>
        <end position="204"/>
    </location>
</feature>
<dbReference type="GO" id="GO:0016342">
    <property type="term" value="C:catenin complex"/>
    <property type="evidence" value="ECO:0007669"/>
    <property type="project" value="TreeGrafter"/>
</dbReference>
<evidence type="ECO:0000256" key="5">
    <source>
        <dbReference type="PROSITE-ProRule" id="PRU00043"/>
    </source>
</evidence>
<protein>
    <submittedName>
        <fullName evidence="9">CELSR1</fullName>
    </submittedName>
</protein>
<evidence type="ECO:0000256" key="7">
    <source>
        <dbReference type="SAM" id="Phobius"/>
    </source>
</evidence>
<evidence type="ECO:0000259" key="8">
    <source>
        <dbReference type="PROSITE" id="PS50268"/>
    </source>
</evidence>
<dbReference type="GO" id="GO:0005509">
    <property type="term" value="F:calcium ion binding"/>
    <property type="evidence" value="ECO:0007669"/>
    <property type="project" value="UniProtKB-UniRule"/>
</dbReference>
<evidence type="ECO:0000256" key="2">
    <source>
        <dbReference type="ARBA" id="ARBA00022737"/>
    </source>
</evidence>
<dbReference type="GO" id="GO:0045296">
    <property type="term" value="F:cadherin binding"/>
    <property type="evidence" value="ECO:0007669"/>
    <property type="project" value="TreeGrafter"/>
</dbReference>
<dbReference type="Proteomes" id="UP000507470">
    <property type="component" value="Unassembled WGS sequence"/>
</dbReference>
<evidence type="ECO:0000313" key="10">
    <source>
        <dbReference type="Proteomes" id="UP000507470"/>
    </source>
</evidence>
<dbReference type="InterPro" id="IPR039808">
    <property type="entry name" value="Cadherin"/>
</dbReference>
<keyword evidence="7" id="KW-1133">Transmembrane helix</keyword>
<evidence type="ECO:0000256" key="1">
    <source>
        <dbReference type="ARBA" id="ARBA00004370"/>
    </source>
</evidence>
<name>A0A6J8DPC6_MYTCO</name>
<dbReference type="SUPFAM" id="SSF49313">
    <property type="entry name" value="Cadherin-like"/>
    <property type="match status" value="1"/>
</dbReference>
<dbReference type="PROSITE" id="PS50268">
    <property type="entry name" value="CADHERIN_2"/>
    <property type="match status" value="1"/>
</dbReference>
<dbReference type="PANTHER" id="PTHR24027:SF438">
    <property type="entry name" value="CADHERIN 23"/>
    <property type="match status" value="1"/>
</dbReference>
<comment type="subcellular location">
    <subcellularLocation>
        <location evidence="1">Membrane</location>
    </subcellularLocation>
</comment>
<dbReference type="InterPro" id="IPR020894">
    <property type="entry name" value="Cadherin_CS"/>
</dbReference>
<evidence type="ECO:0000256" key="6">
    <source>
        <dbReference type="SAM" id="MobiDB-lite"/>
    </source>
</evidence>
<dbReference type="AlphaFoldDB" id="A0A6J8DPC6"/>
<feature type="compositionally biased region" description="Acidic residues" evidence="6">
    <location>
        <begin position="493"/>
        <end position="508"/>
    </location>
</feature>
<dbReference type="InterPro" id="IPR015919">
    <property type="entry name" value="Cadherin-like_sf"/>
</dbReference>
<accession>A0A6J8DPC6</accession>
<proteinExistence type="predicted"/>
<feature type="region of interest" description="Disordered" evidence="6">
    <location>
        <begin position="473"/>
        <end position="601"/>
    </location>
</feature>
<feature type="compositionally biased region" description="Basic residues" evidence="6">
    <location>
        <begin position="512"/>
        <end position="521"/>
    </location>
</feature>
<keyword evidence="7" id="KW-0812">Transmembrane</keyword>
<dbReference type="EMBL" id="CACVKT020007641">
    <property type="protein sequence ID" value="CAC5409361.1"/>
    <property type="molecule type" value="Genomic_DNA"/>
</dbReference>
<keyword evidence="10" id="KW-1185">Reference proteome</keyword>